<evidence type="ECO:0000313" key="13">
    <source>
        <dbReference type="EMBL" id="KAF4311863.1"/>
    </source>
</evidence>
<feature type="compositionally biased region" description="Basic and acidic residues" evidence="11">
    <location>
        <begin position="469"/>
        <end position="479"/>
    </location>
</feature>
<comment type="caution">
    <text evidence="13">The sequence shown here is derived from an EMBL/GenBank/DDBJ whole genome shotgun (WGS) entry which is preliminary data.</text>
</comment>
<keyword evidence="14" id="KW-1185">Reference proteome</keyword>
<evidence type="ECO:0000256" key="1">
    <source>
        <dbReference type="ARBA" id="ARBA00001954"/>
    </source>
</evidence>
<dbReference type="GO" id="GO:0140680">
    <property type="term" value="F:histone H3K36me/H3K36me2 demethylase activity"/>
    <property type="evidence" value="ECO:0007669"/>
    <property type="project" value="UniProtKB-EC"/>
</dbReference>
<sequence length="523" mass="57822">MAETDSAIKKARKRTARELDKALASPMRIQWGSYSTQFPLPPSANDDTYNFLQAIEKKSTYAVVGANVNADLMEHLRRLSKIEILDYYHTSPGGPSQQLFRPDVILVDSANDLKDRLGTEFRTPLLFRASKEHPNTLPTDGFGFKSFISSFVNQDQARVDVNDWTIQDEEDRTYKTTVAEMVTRLVAEADDGKDQPEPDQPEPVVLPLNFLDIQNRTGIQFRPWPIALQDLNNRIASRQQNSALMWVGKSFASQPHSHQEFFIASTRNCITPTHVDTGGANTWVAVLEGRKIWFFPRSSLVDHAAAVQWLGVAGSLEPESLDAAGWAKVELRAGDILVMPPSFPHAVFTPDPALVVGGQFYTAANLGRTVHGVALQERAPAVSNEDLAANTYETLAWLLDHCDAFLDAPGMARVRAHALSFFRARDIHGDGAVGGPQPTRSQLKKRAERLGLQTRVNMPTAELAELLRNQDPEKEHAEGWADESSTAKGEGRRETAAQTQGTNQEMVPAARVRNSCDTAEVCA</sequence>
<keyword evidence="5" id="KW-0560">Oxidoreductase</keyword>
<keyword evidence="6" id="KW-0408">Iron</keyword>
<dbReference type="EMBL" id="WWBZ02000008">
    <property type="protein sequence ID" value="KAF4311863.1"/>
    <property type="molecule type" value="Genomic_DNA"/>
</dbReference>
<reference evidence="13" key="1">
    <citation type="submission" date="2020-04" db="EMBL/GenBank/DDBJ databases">
        <title>Genome Assembly and Annotation of Botryosphaeria dothidea sdau 11-99, a Latent Pathogen of Apple Fruit Ring Rot in China.</title>
        <authorList>
            <person name="Yu C."/>
            <person name="Diao Y."/>
            <person name="Lu Q."/>
            <person name="Zhao J."/>
            <person name="Cui S."/>
            <person name="Peng C."/>
            <person name="He B."/>
            <person name="Liu H."/>
        </authorList>
    </citation>
    <scope>NUCLEOTIDE SEQUENCE [LARGE SCALE GENOMIC DNA]</scope>
    <source>
        <strain evidence="13">Sdau11-99</strain>
    </source>
</reference>
<dbReference type="GO" id="GO:0046872">
    <property type="term" value="F:metal ion binding"/>
    <property type="evidence" value="ECO:0007669"/>
    <property type="project" value="UniProtKB-KW"/>
</dbReference>
<keyword evidence="7" id="KW-0805">Transcription regulation</keyword>
<dbReference type="SUPFAM" id="SSF51197">
    <property type="entry name" value="Clavaminate synthase-like"/>
    <property type="match status" value="1"/>
</dbReference>
<dbReference type="Proteomes" id="UP000572817">
    <property type="component" value="Unassembled WGS sequence"/>
</dbReference>
<feature type="compositionally biased region" description="Polar residues" evidence="11">
    <location>
        <begin position="496"/>
        <end position="505"/>
    </location>
</feature>
<evidence type="ECO:0000256" key="4">
    <source>
        <dbReference type="ARBA" id="ARBA00022723"/>
    </source>
</evidence>
<name>A0A8H4N950_9PEZI</name>
<proteinExistence type="inferred from homology"/>
<dbReference type="SMART" id="SM00558">
    <property type="entry name" value="JmjC"/>
    <property type="match status" value="1"/>
</dbReference>
<dbReference type="AlphaFoldDB" id="A0A8H4N950"/>
<dbReference type="Gene3D" id="2.60.120.650">
    <property type="entry name" value="Cupin"/>
    <property type="match status" value="1"/>
</dbReference>
<evidence type="ECO:0000256" key="8">
    <source>
        <dbReference type="ARBA" id="ARBA00023163"/>
    </source>
</evidence>
<dbReference type="PROSITE" id="PS51184">
    <property type="entry name" value="JMJC"/>
    <property type="match status" value="1"/>
</dbReference>
<dbReference type="InterPro" id="IPR003347">
    <property type="entry name" value="JmjC_dom"/>
</dbReference>
<keyword evidence="8" id="KW-0804">Transcription</keyword>
<evidence type="ECO:0000256" key="11">
    <source>
        <dbReference type="SAM" id="MobiDB-lite"/>
    </source>
</evidence>
<dbReference type="EC" id="1.14.11.27" evidence="3"/>
<dbReference type="InterPro" id="IPR050690">
    <property type="entry name" value="JHDM1_Histone_Demethylase"/>
</dbReference>
<dbReference type="PANTHER" id="PTHR23123">
    <property type="entry name" value="PHD/F-BOX CONTAINING PROTEIN"/>
    <property type="match status" value="1"/>
</dbReference>
<evidence type="ECO:0000256" key="9">
    <source>
        <dbReference type="ARBA" id="ARBA00031083"/>
    </source>
</evidence>
<accession>A0A8H4N950</accession>
<evidence type="ECO:0000256" key="10">
    <source>
        <dbReference type="ARBA" id="ARBA00047915"/>
    </source>
</evidence>
<evidence type="ECO:0000256" key="5">
    <source>
        <dbReference type="ARBA" id="ARBA00023002"/>
    </source>
</evidence>
<keyword evidence="4" id="KW-0479">Metal-binding</keyword>
<gene>
    <name evidence="13" type="ORF">GTA08_BOTSDO12710</name>
</gene>
<feature type="region of interest" description="Disordered" evidence="11">
    <location>
        <begin position="469"/>
        <end position="509"/>
    </location>
</feature>
<dbReference type="OrthoDB" id="4494329at2759"/>
<evidence type="ECO:0000256" key="6">
    <source>
        <dbReference type="ARBA" id="ARBA00023004"/>
    </source>
</evidence>
<organism evidence="13 14">
    <name type="scientific">Botryosphaeria dothidea</name>
    <dbReference type="NCBI Taxonomy" id="55169"/>
    <lineage>
        <taxon>Eukaryota</taxon>
        <taxon>Fungi</taxon>
        <taxon>Dikarya</taxon>
        <taxon>Ascomycota</taxon>
        <taxon>Pezizomycotina</taxon>
        <taxon>Dothideomycetes</taxon>
        <taxon>Dothideomycetes incertae sedis</taxon>
        <taxon>Botryosphaeriales</taxon>
        <taxon>Botryosphaeriaceae</taxon>
        <taxon>Botryosphaeria</taxon>
    </lineage>
</organism>
<feature type="domain" description="JmjC" evidence="12">
    <location>
        <begin position="224"/>
        <end position="377"/>
    </location>
</feature>
<comment type="similarity">
    <text evidence="2">Belongs to the JHDM1 histone demethylase family.</text>
</comment>
<comment type="cofactor">
    <cofactor evidence="1">
        <name>Fe(2+)</name>
        <dbReference type="ChEBI" id="CHEBI:29033"/>
    </cofactor>
</comment>
<comment type="catalytic activity">
    <reaction evidence="10">
        <text>N(6),N(6)-dimethyl-L-lysyl(36)-[histone H3] + 2 2-oxoglutarate + 2 O2 = L-lysyl(36)-[histone H3] + 2 formaldehyde + 2 succinate + 2 CO2</text>
        <dbReference type="Rhea" id="RHEA:42032"/>
        <dbReference type="Rhea" id="RHEA-COMP:9785"/>
        <dbReference type="Rhea" id="RHEA-COMP:9787"/>
        <dbReference type="ChEBI" id="CHEBI:15379"/>
        <dbReference type="ChEBI" id="CHEBI:16526"/>
        <dbReference type="ChEBI" id="CHEBI:16810"/>
        <dbReference type="ChEBI" id="CHEBI:16842"/>
        <dbReference type="ChEBI" id="CHEBI:29969"/>
        <dbReference type="ChEBI" id="CHEBI:30031"/>
        <dbReference type="ChEBI" id="CHEBI:61976"/>
        <dbReference type="EC" id="1.14.11.27"/>
    </reaction>
</comment>
<evidence type="ECO:0000259" key="12">
    <source>
        <dbReference type="PROSITE" id="PS51184"/>
    </source>
</evidence>
<evidence type="ECO:0000256" key="2">
    <source>
        <dbReference type="ARBA" id="ARBA00008037"/>
    </source>
</evidence>
<evidence type="ECO:0000313" key="14">
    <source>
        <dbReference type="Proteomes" id="UP000572817"/>
    </source>
</evidence>
<protein>
    <recommendedName>
        <fullName evidence="3">[histone H3]-dimethyl-L-lysine(36) demethylase</fullName>
        <ecNumber evidence="3">1.14.11.27</ecNumber>
    </recommendedName>
    <alternativeName>
        <fullName evidence="9">[Histone-H3]-lysine-36 demethylase 1</fullName>
    </alternativeName>
</protein>
<evidence type="ECO:0000256" key="3">
    <source>
        <dbReference type="ARBA" id="ARBA00013246"/>
    </source>
</evidence>
<evidence type="ECO:0000256" key="7">
    <source>
        <dbReference type="ARBA" id="ARBA00023015"/>
    </source>
</evidence>